<keyword evidence="2" id="KW-1185">Reference proteome</keyword>
<accession>A0A7W9W7I7</accession>
<organism evidence="1 2">
    <name type="scientific">Armatimonas rosea</name>
    <dbReference type="NCBI Taxonomy" id="685828"/>
    <lineage>
        <taxon>Bacteria</taxon>
        <taxon>Bacillati</taxon>
        <taxon>Armatimonadota</taxon>
        <taxon>Armatimonadia</taxon>
        <taxon>Armatimonadales</taxon>
        <taxon>Armatimonadaceae</taxon>
        <taxon>Armatimonas</taxon>
    </lineage>
</organism>
<evidence type="ECO:0000313" key="2">
    <source>
        <dbReference type="Proteomes" id="UP000520814"/>
    </source>
</evidence>
<protein>
    <submittedName>
        <fullName evidence="1">Uncharacterized protein</fullName>
    </submittedName>
</protein>
<dbReference type="AlphaFoldDB" id="A0A7W9W7I7"/>
<dbReference type="RefSeq" id="WP_184199233.1">
    <property type="nucleotide sequence ID" value="NZ_JACHGW010000003.1"/>
</dbReference>
<sequence>MIRSCLWIIGVLVALGLLGAFLFAKAMELSVTYIVWQTKTSPDGKFKAVAHYADGGATSRFFTDVSIVPAGFDTPEKTERALDYPNTVFYSELPGDKITLVWTQPRTLLIRYPKGKPIPHFTPSVQVDGQTFQIEKKEAADETP</sequence>
<reference evidence="1 2" key="1">
    <citation type="submission" date="2020-08" db="EMBL/GenBank/DDBJ databases">
        <title>Genomic Encyclopedia of Type Strains, Phase IV (KMG-IV): sequencing the most valuable type-strain genomes for metagenomic binning, comparative biology and taxonomic classification.</title>
        <authorList>
            <person name="Goeker M."/>
        </authorList>
    </citation>
    <scope>NUCLEOTIDE SEQUENCE [LARGE SCALE GENOMIC DNA]</scope>
    <source>
        <strain evidence="1 2">DSM 23562</strain>
    </source>
</reference>
<evidence type="ECO:0000313" key="1">
    <source>
        <dbReference type="EMBL" id="MBB6051708.1"/>
    </source>
</evidence>
<dbReference type="EMBL" id="JACHGW010000003">
    <property type="protein sequence ID" value="MBB6051708.1"/>
    <property type="molecule type" value="Genomic_DNA"/>
</dbReference>
<comment type="caution">
    <text evidence="1">The sequence shown here is derived from an EMBL/GenBank/DDBJ whole genome shotgun (WGS) entry which is preliminary data.</text>
</comment>
<proteinExistence type="predicted"/>
<name>A0A7W9W7I7_ARMRO</name>
<gene>
    <name evidence="1" type="ORF">HNQ39_003518</name>
</gene>
<dbReference type="Proteomes" id="UP000520814">
    <property type="component" value="Unassembled WGS sequence"/>
</dbReference>